<dbReference type="InterPro" id="IPR033192">
    <property type="entry name" value="ODAD3"/>
</dbReference>
<dbReference type="GO" id="GO:0097542">
    <property type="term" value="C:ciliary tip"/>
    <property type="evidence" value="ECO:0007669"/>
    <property type="project" value="TreeGrafter"/>
</dbReference>
<evidence type="ECO:0000256" key="2">
    <source>
        <dbReference type="SAM" id="MobiDB-lite"/>
    </source>
</evidence>
<feature type="compositionally biased region" description="Polar residues" evidence="2">
    <location>
        <begin position="338"/>
        <end position="349"/>
    </location>
</feature>
<dbReference type="AlphaFoldDB" id="A0A086JVC3"/>
<protein>
    <submittedName>
        <fullName evidence="3">Uncharacterized protein</fullName>
    </submittedName>
</protein>
<dbReference type="Proteomes" id="UP000028837">
    <property type="component" value="Unassembled WGS sequence"/>
</dbReference>
<comment type="caution">
    <text evidence="3">The sequence shown here is derived from an EMBL/GenBank/DDBJ whole genome shotgun (WGS) entry which is preliminary data.</text>
</comment>
<sequence>MAAGVEQLLADMRKQFDDVHMEVLKQTADFTRFKEGIRQADSAEQLKEQDMTRLSCSVIKDAAAAAFSASSGRWRRMYGMEKLIANALQKITVEEVEKSQNTEDTFQKIREATGLDDVMDIVQKFLNKDVEHGQLQQLAAAAEARFEAAEAQDETLQRAVKQHIASLDALTETTTQLDHAKQWAGRINALFVAAGLEEPFVCESVEGLVSYIAAVRKNTIPKLLETMEAQGELQSHAGDAINEPPATQGPMPAFERSRLVLKEVNSHLHFDRSSSVEDNSDEEIVDHDRLEGSPADHASGMVERQRSTSHTVQYSPALLKPITAEVGRSTLVGEVSQPDVTTAEGQSASPRDAELHGDEGPRLAYAA</sequence>
<dbReference type="GO" id="GO:0036158">
    <property type="term" value="P:outer dynein arm assembly"/>
    <property type="evidence" value="ECO:0007669"/>
    <property type="project" value="InterPro"/>
</dbReference>
<dbReference type="GO" id="GO:0035253">
    <property type="term" value="C:ciliary rootlet"/>
    <property type="evidence" value="ECO:0007669"/>
    <property type="project" value="TreeGrafter"/>
</dbReference>
<dbReference type="GO" id="GO:0036064">
    <property type="term" value="C:ciliary basal body"/>
    <property type="evidence" value="ECO:0007669"/>
    <property type="project" value="TreeGrafter"/>
</dbReference>
<evidence type="ECO:0000313" key="4">
    <source>
        <dbReference type="Proteomes" id="UP000028837"/>
    </source>
</evidence>
<gene>
    <name evidence="3" type="ORF">TGDOM2_215320</name>
</gene>
<feature type="region of interest" description="Disordered" evidence="2">
    <location>
        <begin position="270"/>
        <end position="312"/>
    </location>
</feature>
<reference evidence="3 4" key="1">
    <citation type="submission" date="2014-02" db="EMBL/GenBank/DDBJ databases">
        <authorList>
            <person name="Sibley D."/>
            <person name="Venepally P."/>
            <person name="Karamycheva S."/>
            <person name="Hadjithomas M."/>
            <person name="Khan A."/>
            <person name="Brunk B."/>
            <person name="Roos D."/>
            <person name="Caler E."/>
            <person name="Lorenzi H."/>
        </authorList>
    </citation>
    <scope>NUCLEOTIDE SEQUENCE [LARGE SCALE GENOMIC DNA]</scope>
    <source>
        <strain evidence="3 4">GAB2-2007-GAL-DOM2</strain>
    </source>
</reference>
<evidence type="ECO:0000256" key="1">
    <source>
        <dbReference type="SAM" id="Coils"/>
    </source>
</evidence>
<dbReference type="PANTHER" id="PTHR46518:SF1">
    <property type="entry name" value="OUTER DYNEIN ARM-DOCKING COMPLEX SUBUNIT 3"/>
    <property type="match status" value="1"/>
</dbReference>
<feature type="coiled-coil region" evidence="1">
    <location>
        <begin position="132"/>
        <end position="159"/>
    </location>
</feature>
<feature type="region of interest" description="Disordered" evidence="2">
    <location>
        <begin position="330"/>
        <end position="367"/>
    </location>
</feature>
<dbReference type="PANTHER" id="PTHR46518">
    <property type="entry name" value="COILED-COIL DOMAIN-CONTAINING PROTEIN 151"/>
    <property type="match status" value="1"/>
</dbReference>
<accession>A0A086JVC3</accession>
<proteinExistence type="predicted"/>
<organism evidence="3 4">
    <name type="scientific">Toxoplasma gondii GAB2-2007-GAL-DOM2</name>
    <dbReference type="NCBI Taxonomy" id="1130820"/>
    <lineage>
        <taxon>Eukaryota</taxon>
        <taxon>Sar</taxon>
        <taxon>Alveolata</taxon>
        <taxon>Apicomplexa</taxon>
        <taxon>Conoidasida</taxon>
        <taxon>Coccidia</taxon>
        <taxon>Eucoccidiorida</taxon>
        <taxon>Eimeriorina</taxon>
        <taxon>Sarcocystidae</taxon>
        <taxon>Toxoplasma</taxon>
    </lineage>
</organism>
<dbReference type="GO" id="GO:0003341">
    <property type="term" value="P:cilium movement"/>
    <property type="evidence" value="ECO:0007669"/>
    <property type="project" value="InterPro"/>
</dbReference>
<dbReference type="EMBL" id="AHZU02001124">
    <property type="protein sequence ID" value="KFG36091.1"/>
    <property type="molecule type" value="Genomic_DNA"/>
</dbReference>
<dbReference type="OrthoDB" id="10255247at2759"/>
<dbReference type="VEuPathDB" id="ToxoDB:TGDOM2_215320"/>
<evidence type="ECO:0000313" key="3">
    <source>
        <dbReference type="EMBL" id="KFG36091.1"/>
    </source>
</evidence>
<keyword evidence="1" id="KW-0175">Coiled coil</keyword>
<feature type="compositionally biased region" description="Basic and acidic residues" evidence="2">
    <location>
        <begin position="351"/>
        <end position="361"/>
    </location>
</feature>
<name>A0A086JVC3_TOXGO</name>